<name>A0A1F7W4C8_9BACT</name>
<accession>A0A1F7W4C8</accession>
<comment type="similarity">
    <text evidence="3">Belongs to the peptidase U32 family.</text>
</comment>
<dbReference type="PANTHER" id="PTHR30217">
    <property type="entry name" value="PEPTIDASE U32 FAMILY"/>
    <property type="match status" value="1"/>
</dbReference>
<evidence type="ECO:0000256" key="3">
    <source>
        <dbReference type="ARBA" id="ARBA00038374"/>
    </source>
</evidence>
<dbReference type="GO" id="GO:0006508">
    <property type="term" value="P:proteolysis"/>
    <property type="evidence" value="ECO:0007669"/>
    <property type="project" value="UniProtKB-KW"/>
</dbReference>
<comment type="caution">
    <text evidence="4">The sequence shown here is derived from an EMBL/GenBank/DDBJ whole genome shotgun (WGS) entry which is preliminary data.</text>
</comment>
<protein>
    <recommendedName>
        <fullName evidence="6">Collagenase</fullName>
    </recommendedName>
</protein>
<gene>
    <name evidence="4" type="ORF">A2318_00605</name>
</gene>
<dbReference type="EMBL" id="MGFD01000040">
    <property type="protein sequence ID" value="OGL97610.1"/>
    <property type="molecule type" value="Genomic_DNA"/>
</dbReference>
<dbReference type="InterPro" id="IPR001539">
    <property type="entry name" value="Peptidase_U32"/>
</dbReference>
<keyword evidence="2" id="KW-0378">Hydrolase</keyword>
<keyword evidence="1" id="KW-0645">Protease</keyword>
<dbReference type="Proteomes" id="UP000177331">
    <property type="component" value="Unassembled WGS sequence"/>
</dbReference>
<evidence type="ECO:0000313" key="4">
    <source>
        <dbReference type="EMBL" id="OGL97610.1"/>
    </source>
</evidence>
<dbReference type="PROSITE" id="PS01276">
    <property type="entry name" value="PEPTIDASE_U32"/>
    <property type="match status" value="1"/>
</dbReference>
<dbReference type="GO" id="GO:0008233">
    <property type="term" value="F:peptidase activity"/>
    <property type="evidence" value="ECO:0007669"/>
    <property type="project" value="UniProtKB-KW"/>
</dbReference>
<dbReference type="Pfam" id="PF01136">
    <property type="entry name" value="Peptidase_U32"/>
    <property type="match status" value="1"/>
</dbReference>
<proteinExistence type="inferred from homology"/>
<reference evidence="4 5" key="1">
    <citation type="journal article" date="2016" name="Nat. Commun.">
        <title>Thousands of microbial genomes shed light on interconnected biogeochemical processes in an aquifer system.</title>
        <authorList>
            <person name="Anantharaman K."/>
            <person name="Brown C.T."/>
            <person name="Hug L.A."/>
            <person name="Sharon I."/>
            <person name="Castelle C.J."/>
            <person name="Probst A.J."/>
            <person name="Thomas B.C."/>
            <person name="Singh A."/>
            <person name="Wilkins M.J."/>
            <person name="Karaoz U."/>
            <person name="Brodie E.L."/>
            <person name="Williams K.H."/>
            <person name="Hubbard S.S."/>
            <person name="Banfield J.F."/>
        </authorList>
    </citation>
    <scope>NUCLEOTIDE SEQUENCE [LARGE SCALE GENOMIC DNA]</scope>
</reference>
<evidence type="ECO:0008006" key="6">
    <source>
        <dbReference type="Google" id="ProtNLM"/>
    </source>
</evidence>
<dbReference type="AlphaFoldDB" id="A0A1F7W4C8"/>
<organism evidence="4 5">
    <name type="scientific">Candidatus Uhrbacteria bacterium RIFOXYB2_FULL_45_11</name>
    <dbReference type="NCBI Taxonomy" id="1802421"/>
    <lineage>
        <taxon>Bacteria</taxon>
        <taxon>Candidatus Uhriibacteriota</taxon>
    </lineage>
</organism>
<evidence type="ECO:0000256" key="2">
    <source>
        <dbReference type="ARBA" id="ARBA00022801"/>
    </source>
</evidence>
<evidence type="ECO:0000313" key="5">
    <source>
        <dbReference type="Proteomes" id="UP000177331"/>
    </source>
</evidence>
<sequence>MKQIELLAPAGSYEALRAAINAGCNAIYFGVTGFNMRANAAAAFTLDDLREIARICHEANIKCYLALNTLVYDGVIEDMKKVIDAVKESGVDAVIVFDPSVIQYAQEQGVEVHISTQHSISNIDAVKFFAKWADRLVLARELTLEQITYITEQIAEQNILGPKGNLVEIEVFIHGAMCVAVSGRCGMSLYMYNTSANCGTCSQPCRRAFTVTDKATKKQLDIDNEYVMSTEDLCTIGMLDEIIHSGVVSLKIEGRGRAPEYVDEVVRCYREAIESIKDGTYSKDRIMEWNRRLGTVFNRGMSEGFYHGKAFKYWSGEESSKATQTREFVGVVKNFFPEVSVAECEIQAMELHDGDACMILSKDEGVIRFTAEHMRKDESQITQAVQKDVITFKVPEPVKRGEKLYKIVPAKTKHTS</sequence>
<dbReference type="PANTHER" id="PTHR30217:SF6">
    <property type="entry name" value="TRNA HYDROXYLATION PROTEIN P"/>
    <property type="match status" value="1"/>
</dbReference>
<dbReference type="InterPro" id="IPR051454">
    <property type="entry name" value="RNA/ubiquinone_mod_enzymes"/>
</dbReference>
<evidence type="ECO:0000256" key="1">
    <source>
        <dbReference type="ARBA" id="ARBA00022670"/>
    </source>
</evidence>